<evidence type="ECO:0000313" key="18">
    <source>
        <dbReference type="Proteomes" id="UP000001542"/>
    </source>
</evidence>
<sequence length="289" mass="30133">MKLRYEFEFIEARRCASNLLFLNPGKYKLEAWGAQGGNTSTKQGGYGAYVSGFIKLSYRSKIFVLVGQGGFIASNQLTENSCGFGGRGFDISASGGGMTYIALDIDSPSKALLIAAGGGGASHNVYCNVLNEGGHAGIQAGGNGKNGVACTEYNRVTAGGLGATQTYPGTNPQYSELNGEKFYGGNQTKINEFGSGGGAGYYGGAAGINYGASGGSGSSWAADLLTNKVLIPGNESMPSPYFEGNFNLIGNKGHGHARITLIGNLISYNYYVFQSLLSNFFSIYLASIS</sequence>
<comment type="subcellular location">
    <subcellularLocation>
        <location evidence="1">Cell membrane</location>
        <topology evidence="1">Single-pass type I membrane protein</topology>
    </subcellularLocation>
</comment>
<reference evidence="17" key="1">
    <citation type="submission" date="2006-10" db="EMBL/GenBank/DDBJ databases">
        <authorList>
            <person name="Amadeo P."/>
            <person name="Zhao Q."/>
            <person name="Wortman J."/>
            <person name="Fraser-Liggett C."/>
            <person name="Carlton J."/>
        </authorList>
    </citation>
    <scope>NUCLEOTIDE SEQUENCE</scope>
    <source>
        <strain evidence="17">G3</strain>
    </source>
</reference>
<evidence type="ECO:0000256" key="3">
    <source>
        <dbReference type="ARBA" id="ARBA00022475"/>
    </source>
</evidence>
<reference evidence="17" key="2">
    <citation type="journal article" date="2007" name="Science">
        <title>Draft genome sequence of the sexually transmitted pathogen Trichomonas vaginalis.</title>
        <authorList>
            <person name="Carlton J.M."/>
            <person name="Hirt R.P."/>
            <person name="Silva J.C."/>
            <person name="Delcher A.L."/>
            <person name="Schatz M."/>
            <person name="Zhao Q."/>
            <person name="Wortman J.R."/>
            <person name="Bidwell S.L."/>
            <person name="Alsmark U.C.M."/>
            <person name="Besteiro S."/>
            <person name="Sicheritz-Ponten T."/>
            <person name="Noel C.J."/>
            <person name="Dacks J.B."/>
            <person name="Foster P.G."/>
            <person name="Simillion C."/>
            <person name="Van de Peer Y."/>
            <person name="Miranda-Saavedra D."/>
            <person name="Barton G.J."/>
            <person name="Westrop G.D."/>
            <person name="Mueller S."/>
            <person name="Dessi D."/>
            <person name="Fiori P.L."/>
            <person name="Ren Q."/>
            <person name="Paulsen I."/>
            <person name="Zhang H."/>
            <person name="Bastida-Corcuera F.D."/>
            <person name="Simoes-Barbosa A."/>
            <person name="Brown M.T."/>
            <person name="Hayes R.D."/>
            <person name="Mukherjee M."/>
            <person name="Okumura C.Y."/>
            <person name="Schneider R."/>
            <person name="Smith A.J."/>
            <person name="Vanacova S."/>
            <person name="Villalvazo M."/>
            <person name="Haas B.J."/>
            <person name="Pertea M."/>
            <person name="Feldblyum T.V."/>
            <person name="Utterback T.R."/>
            <person name="Shu C.L."/>
            <person name="Osoegawa K."/>
            <person name="de Jong P.J."/>
            <person name="Hrdy I."/>
            <person name="Horvathova L."/>
            <person name="Zubacova Z."/>
            <person name="Dolezal P."/>
            <person name="Malik S.B."/>
            <person name="Logsdon J.M. Jr."/>
            <person name="Henze K."/>
            <person name="Gupta A."/>
            <person name="Wang C.C."/>
            <person name="Dunne R.L."/>
            <person name="Upcroft J.A."/>
            <person name="Upcroft P."/>
            <person name="White O."/>
            <person name="Salzberg S.L."/>
            <person name="Tang P."/>
            <person name="Chiu C.-H."/>
            <person name="Lee Y.-S."/>
            <person name="Embley T.M."/>
            <person name="Coombs G.H."/>
            <person name="Mottram J.C."/>
            <person name="Tachezy J."/>
            <person name="Fraser-Liggett C.M."/>
            <person name="Johnson P.J."/>
        </authorList>
    </citation>
    <scope>NUCLEOTIDE SEQUENCE [LARGE SCALE GENOMIC DNA]</scope>
    <source>
        <strain evidence="17">G3</strain>
    </source>
</reference>
<evidence type="ECO:0000256" key="10">
    <source>
        <dbReference type="ARBA" id="ARBA00022989"/>
    </source>
</evidence>
<keyword evidence="4" id="KW-0808">Transferase</keyword>
<keyword evidence="3" id="KW-1003">Cell membrane</keyword>
<keyword evidence="10" id="KW-1133">Transmembrane helix</keyword>
<keyword evidence="5" id="KW-0812">Transmembrane</keyword>
<dbReference type="KEGG" id="tva:5463569"/>
<keyword evidence="12" id="KW-0829">Tyrosine-protein kinase</keyword>
<dbReference type="EC" id="2.7.10.1" evidence="2"/>
<proteinExistence type="predicted"/>
<keyword evidence="14" id="KW-0675">Receptor</keyword>
<keyword evidence="11" id="KW-0472">Membrane</keyword>
<evidence type="ECO:0000256" key="9">
    <source>
        <dbReference type="ARBA" id="ARBA00022840"/>
    </source>
</evidence>
<organism evidence="17 18">
    <name type="scientific">Trichomonas vaginalis (strain ATCC PRA-98 / G3)</name>
    <dbReference type="NCBI Taxonomy" id="412133"/>
    <lineage>
        <taxon>Eukaryota</taxon>
        <taxon>Metamonada</taxon>
        <taxon>Parabasalia</taxon>
        <taxon>Trichomonadida</taxon>
        <taxon>Trichomonadidae</taxon>
        <taxon>Trichomonas</taxon>
    </lineage>
</organism>
<evidence type="ECO:0000256" key="2">
    <source>
        <dbReference type="ARBA" id="ARBA00011902"/>
    </source>
</evidence>
<name>A2DN67_TRIV3</name>
<evidence type="ECO:0000256" key="13">
    <source>
        <dbReference type="ARBA" id="ARBA00023157"/>
    </source>
</evidence>
<gene>
    <name evidence="17" type="ORF">TVAG_305750</name>
</gene>
<dbReference type="GO" id="GO:0005524">
    <property type="term" value="F:ATP binding"/>
    <property type="evidence" value="ECO:0007669"/>
    <property type="project" value="UniProtKB-KW"/>
</dbReference>
<dbReference type="VEuPathDB" id="TrichDB:TVAGG3_1023670"/>
<evidence type="ECO:0000256" key="14">
    <source>
        <dbReference type="ARBA" id="ARBA00023170"/>
    </source>
</evidence>
<dbReference type="Pfam" id="PF12810">
    <property type="entry name" value="ALK_LTK_GRD"/>
    <property type="match status" value="1"/>
</dbReference>
<keyword evidence="8" id="KW-0418">Kinase</keyword>
<evidence type="ECO:0000256" key="15">
    <source>
        <dbReference type="ARBA" id="ARBA00023180"/>
    </source>
</evidence>
<evidence type="ECO:0000256" key="11">
    <source>
        <dbReference type="ARBA" id="ARBA00023136"/>
    </source>
</evidence>
<evidence type="ECO:0000256" key="6">
    <source>
        <dbReference type="ARBA" id="ARBA00022729"/>
    </source>
</evidence>
<accession>A2DN67</accession>
<keyword evidence="7" id="KW-0547">Nucleotide-binding</keyword>
<evidence type="ECO:0000313" key="17">
    <source>
        <dbReference type="EMBL" id="EAY18055.1"/>
    </source>
</evidence>
<dbReference type="Proteomes" id="UP000001542">
    <property type="component" value="Unassembled WGS sequence"/>
</dbReference>
<evidence type="ECO:0000256" key="1">
    <source>
        <dbReference type="ARBA" id="ARBA00004251"/>
    </source>
</evidence>
<dbReference type="GO" id="GO:0004714">
    <property type="term" value="F:transmembrane receptor protein tyrosine kinase activity"/>
    <property type="evidence" value="ECO:0007669"/>
    <property type="project" value="UniProtKB-EC"/>
</dbReference>
<dbReference type="RefSeq" id="XP_001579041.1">
    <property type="nucleotide sequence ID" value="XM_001578991.1"/>
</dbReference>
<evidence type="ECO:0000259" key="16">
    <source>
        <dbReference type="Pfam" id="PF12810"/>
    </source>
</evidence>
<evidence type="ECO:0000256" key="5">
    <source>
        <dbReference type="ARBA" id="ARBA00022692"/>
    </source>
</evidence>
<evidence type="ECO:0000256" key="12">
    <source>
        <dbReference type="ARBA" id="ARBA00023137"/>
    </source>
</evidence>
<feature type="domain" description="ALK/LTK-like glycine-rich" evidence="16">
    <location>
        <begin position="22"/>
        <end position="262"/>
    </location>
</feature>
<keyword evidence="18" id="KW-1185">Reference proteome</keyword>
<keyword evidence="13" id="KW-1015">Disulfide bond</keyword>
<evidence type="ECO:0000256" key="4">
    <source>
        <dbReference type="ARBA" id="ARBA00022679"/>
    </source>
</evidence>
<dbReference type="GO" id="GO:0005886">
    <property type="term" value="C:plasma membrane"/>
    <property type="evidence" value="ECO:0007669"/>
    <property type="project" value="UniProtKB-SubCell"/>
</dbReference>
<dbReference type="VEuPathDB" id="TrichDB:TVAG_305750"/>
<evidence type="ECO:0000256" key="7">
    <source>
        <dbReference type="ARBA" id="ARBA00022741"/>
    </source>
</evidence>
<dbReference type="InParanoid" id="A2DN67"/>
<keyword evidence="6" id="KW-0732">Signal</keyword>
<keyword evidence="9" id="KW-0067">ATP-binding</keyword>
<dbReference type="OrthoDB" id="10684940at2759"/>
<dbReference type="AlphaFoldDB" id="A2DN67"/>
<dbReference type="EMBL" id="DS113222">
    <property type="protein sequence ID" value="EAY18055.1"/>
    <property type="molecule type" value="Genomic_DNA"/>
</dbReference>
<dbReference type="InterPro" id="IPR055163">
    <property type="entry name" value="ALK/LTK-like_GRD"/>
</dbReference>
<protein>
    <recommendedName>
        <fullName evidence="2">receptor protein-tyrosine kinase</fullName>
        <ecNumber evidence="2">2.7.10.1</ecNumber>
    </recommendedName>
</protein>
<evidence type="ECO:0000256" key="8">
    <source>
        <dbReference type="ARBA" id="ARBA00022777"/>
    </source>
</evidence>
<keyword evidence="15" id="KW-0325">Glycoprotein</keyword>